<keyword evidence="2" id="KW-0812">Transmembrane</keyword>
<keyword evidence="2" id="KW-0472">Membrane</keyword>
<keyword evidence="2" id="KW-1133">Transmembrane helix</keyword>
<organism evidence="3 4">
    <name type="scientific">Trifolium pratense</name>
    <name type="common">Red clover</name>
    <dbReference type="NCBI Taxonomy" id="57577"/>
    <lineage>
        <taxon>Eukaryota</taxon>
        <taxon>Viridiplantae</taxon>
        <taxon>Streptophyta</taxon>
        <taxon>Embryophyta</taxon>
        <taxon>Tracheophyta</taxon>
        <taxon>Spermatophyta</taxon>
        <taxon>Magnoliopsida</taxon>
        <taxon>eudicotyledons</taxon>
        <taxon>Gunneridae</taxon>
        <taxon>Pentapetalae</taxon>
        <taxon>rosids</taxon>
        <taxon>fabids</taxon>
        <taxon>Fabales</taxon>
        <taxon>Fabaceae</taxon>
        <taxon>Papilionoideae</taxon>
        <taxon>50 kb inversion clade</taxon>
        <taxon>NPAAA clade</taxon>
        <taxon>Hologalegina</taxon>
        <taxon>IRL clade</taxon>
        <taxon>Trifolieae</taxon>
        <taxon>Trifolium</taxon>
    </lineage>
</organism>
<feature type="region of interest" description="Disordered" evidence="1">
    <location>
        <begin position="1"/>
        <end position="20"/>
    </location>
</feature>
<reference evidence="3 4" key="2">
    <citation type="journal article" date="2017" name="Front. Plant Sci.">
        <title>Gene Classification and Mining of Molecular Markers Useful in Red Clover (Trifolium pratense) Breeding.</title>
        <authorList>
            <person name="Istvanek J."/>
            <person name="Dluhosova J."/>
            <person name="Dluhos P."/>
            <person name="Patkova L."/>
            <person name="Nedelnik J."/>
            <person name="Repkova J."/>
        </authorList>
    </citation>
    <scope>NUCLEOTIDE SEQUENCE [LARGE SCALE GENOMIC DNA]</scope>
    <source>
        <strain evidence="4">cv. Tatra</strain>
        <tissue evidence="3">Young leaves</tissue>
    </source>
</reference>
<dbReference type="EMBL" id="ASHM01118887">
    <property type="protein sequence ID" value="PNX56259.1"/>
    <property type="molecule type" value="Genomic_DNA"/>
</dbReference>
<dbReference type="Proteomes" id="UP000236291">
    <property type="component" value="Unassembled WGS sequence"/>
</dbReference>
<comment type="caution">
    <text evidence="3">The sequence shown here is derived from an EMBL/GenBank/DDBJ whole genome shotgun (WGS) entry which is preliminary data.</text>
</comment>
<evidence type="ECO:0000256" key="1">
    <source>
        <dbReference type="SAM" id="MobiDB-lite"/>
    </source>
</evidence>
<name>A0A2K3JQD7_TRIPR</name>
<sequence>MKGRRANEEGGNQGECGVTRRPKRVLTTHPSFPSVSSIVACASVTFTIWCATYLAAVLCAVRPSALIPTRQLPAPPNLSVTPPIIPHFYY</sequence>
<evidence type="ECO:0000313" key="4">
    <source>
        <dbReference type="Proteomes" id="UP000236291"/>
    </source>
</evidence>
<protein>
    <submittedName>
        <fullName evidence="3">Uncharacterized protein</fullName>
    </submittedName>
</protein>
<feature type="transmembrane region" description="Helical" evidence="2">
    <location>
        <begin position="35"/>
        <end position="61"/>
    </location>
</feature>
<dbReference type="AlphaFoldDB" id="A0A2K3JQD7"/>
<gene>
    <name evidence="3" type="ORF">L195_g058119</name>
</gene>
<proteinExistence type="predicted"/>
<evidence type="ECO:0000256" key="2">
    <source>
        <dbReference type="SAM" id="Phobius"/>
    </source>
</evidence>
<accession>A0A2K3JQD7</accession>
<reference evidence="3 4" key="1">
    <citation type="journal article" date="2014" name="Am. J. Bot.">
        <title>Genome assembly and annotation for red clover (Trifolium pratense; Fabaceae).</title>
        <authorList>
            <person name="Istvanek J."/>
            <person name="Jaros M."/>
            <person name="Krenek A."/>
            <person name="Repkova J."/>
        </authorList>
    </citation>
    <scope>NUCLEOTIDE SEQUENCE [LARGE SCALE GENOMIC DNA]</scope>
    <source>
        <strain evidence="4">cv. Tatra</strain>
        <tissue evidence="3">Young leaves</tissue>
    </source>
</reference>
<evidence type="ECO:0000313" key="3">
    <source>
        <dbReference type="EMBL" id="PNX56259.1"/>
    </source>
</evidence>